<dbReference type="Pfam" id="PF00375">
    <property type="entry name" value="SDF"/>
    <property type="match status" value="1"/>
</dbReference>
<proteinExistence type="predicted"/>
<dbReference type="PANTHER" id="PTHR42865:SF1">
    <property type="entry name" value="AEROBIC C4-DICARBOXYLATE TRANSPORT PROTEIN"/>
    <property type="match status" value="1"/>
</dbReference>
<evidence type="ECO:0000256" key="7">
    <source>
        <dbReference type="SAM" id="MobiDB-lite"/>
    </source>
</evidence>
<protein>
    <submittedName>
        <fullName evidence="9">Dicarboxylate/amino acid:cation symporter</fullName>
    </submittedName>
</protein>
<keyword evidence="4" id="KW-0769">Symport</keyword>
<keyword evidence="5 8" id="KW-1133">Transmembrane helix</keyword>
<evidence type="ECO:0000256" key="5">
    <source>
        <dbReference type="ARBA" id="ARBA00022989"/>
    </source>
</evidence>
<dbReference type="InterPro" id="IPR001991">
    <property type="entry name" value="Na-dicarboxylate_symporter"/>
</dbReference>
<dbReference type="RefSeq" id="WP_301239278.1">
    <property type="nucleotide sequence ID" value="NZ_JANRHH010000041.1"/>
</dbReference>
<comment type="caution">
    <text evidence="9">The sequence shown here is derived from an EMBL/GenBank/DDBJ whole genome shotgun (WGS) entry which is preliminary data.</text>
</comment>
<dbReference type="EMBL" id="JANRHH010000041">
    <property type="protein sequence ID" value="MDN4594543.1"/>
    <property type="molecule type" value="Genomic_DNA"/>
</dbReference>
<gene>
    <name evidence="9" type="ORF">NWF35_11665</name>
</gene>
<evidence type="ECO:0000256" key="3">
    <source>
        <dbReference type="ARBA" id="ARBA00022692"/>
    </source>
</evidence>
<evidence type="ECO:0000256" key="2">
    <source>
        <dbReference type="ARBA" id="ARBA00022448"/>
    </source>
</evidence>
<name>A0ABT8IP33_9BACL</name>
<dbReference type="PROSITE" id="PS00713">
    <property type="entry name" value="NA_DICARBOXYL_SYMP_1"/>
    <property type="match status" value="1"/>
</dbReference>
<evidence type="ECO:0000256" key="4">
    <source>
        <dbReference type="ARBA" id="ARBA00022847"/>
    </source>
</evidence>
<feature type="transmembrane region" description="Helical" evidence="8">
    <location>
        <begin position="281"/>
        <end position="298"/>
    </location>
</feature>
<accession>A0ABT8IP33</accession>
<keyword evidence="10" id="KW-1185">Reference proteome</keyword>
<keyword evidence="2" id="KW-0813">Transport</keyword>
<comment type="subcellular location">
    <subcellularLocation>
        <location evidence="1">Membrane</location>
        <topology evidence="1">Multi-pass membrane protein</topology>
    </subcellularLocation>
</comment>
<dbReference type="PROSITE" id="PS00714">
    <property type="entry name" value="NA_DICARBOXYL_SYMP_2"/>
    <property type="match status" value="1"/>
</dbReference>
<feature type="transmembrane region" description="Helical" evidence="8">
    <location>
        <begin position="182"/>
        <end position="202"/>
    </location>
</feature>
<sequence length="428" mass="45867">MKRLVTNLTFQVLTAITLGIILGTLAPETAKAMKPIGDVFINMVKMVIAPIVFLTIVVGIAKMGDMKKVGRVGGKALLYFEIVTTIALAIGLIVANVVKPGVGVHLDPSQGQDQVSQYVSEGKKMNLVDFLVHIVPSNVVDAFAKGDTLQVVFFSILFGFALAALGNFGKPLIDLLDQISKVFFKIVNIIMRVAPLGAFGAMSYTIGKYGLSSLIPLGKLMLAVYITMFLFVFIVLNLICRMYGFSLWNYLKFIKEELLIVLGTSSSESVLPRMMKRMEEYGCSKSVVGLVLPTGYAFNLDGTSIYLTMAVVFLAQVSGVDLSLTQELTILAILMLTSKGAATVTGGGFIVLASTLSATHAIPLEGLALLLGVDRFMSEARAIVNMIGNGIATIVVAKSENEFQPHHPQFGKQHGDTSPSDAVGTDVS</sequence>
<dbReference type="NCBIfam" id="NF002461">
    <property type="entry name" value="PRK01663.1"/>
    <property type="match status" value="1"/>
</dbReference>
<evidence type="ECO:0000256" key="6">
    <source>
        <dbReference type="ARBA" id="ARBA00023136"/>
    </source>
</evidence>
<dbReference type="SUPFAM" id="SSF118215">
    <property type="entry name" value="Proton glutamate symport protein"/>
    <property type="match status" value="1"/>
</dbReference>
<feature type="transmembrane region" description="Helical" evidence="8">
    <location>
        <begin position="331"/>
        <end position="352"/>
    </location>
</feature>
<evidence type="ECO:0000256" key="1">
    <source>
        <dbReference type="ARBA" id="ARBA00004141"/>
    </source>
</evidence>
<feature type="transmembrane region" description="Helical" evidence="8">
    <location>
        <begin position="76"/>
        <end position="98"/>
    </location>
</feature>
<dbReference type="Proteomes" id="UP001174196">
    <property type="component" value="Unassembled WGS sequence"/>
</dbReference>
<evidence type="ECO:0000256" key="8">
    <source>
        <dbReference type="SAM" id="Phobius"/>
    </source>
</evidence>
<feature type="transmembrane region" description="Helical" evidence="8">
    <location>
        <begin position="222"/>
        <end position="240"/>
    </location>
</feature>
<feature type="region of interest" description="Disordered" evidence="7">
    <location>
        <begin position="405"/>
        <end position="428"/>
    </location>
</feature>
<keyword evidence="3 8" id="KW-0812">Transmembrane</keyword>
<feature type="transmembrane region" description="Helical" evidence="8">
    <location>
        <begin position="7"/>
        <end position="26"/>
    </location>
</feature>
<dbReference type="PANTHER" id="PTHR42865">
    <property type="entry name" value="PROTON/GLUTAMATE-ASPARTATE SYMPORTER"/>
    <property type="match status" value="1"/>
</dbReference>
<dbReference type="Gene3D" id="1.10.3860.10">
    <property type="entry name" value="Sodium:dicarboxylate symporter"/>
    <property type="match status" value="1"/>
</dbReference>
<dbReference type="PRINTS" id="PR00173">
    <property type="entry name" value="EDTRNSPORT"/>
</dbReference>
<dbReference type="InterPro" id="IPR036458">
    <property type="entry name" value="Na:dicarbo_symporter_sf"/>
</dbReference>
<keyword evidence="6 8" id="KW-0472">Membrane</keyword>
<feature type="transmembrane region" description="Helical" evidence="8">
    <location>
        <begin position="151"/>
        <end position="170"/>
    </location>
</feature>
<feature type="transmembrane region" description="Helical" evidence="8">
    <location>
        <begin position="46"/>
        <end position="64"/>
    </location>
</feature>
<reference evidence="9" key="1">
    <citation type="submission" date="2022-08" db="EMBL/GenBank/DDBJ databases">
        <title>Polycladomyces zharkentsis sp. nov., a novel thermophilic CMC and starch-degrading bacterium isolated from a geothermal spring in Kazakhstan.</title>
        <authorList>
            <person name="Mashzhan A."/>
            <person name="Kistaubaeva A."/>
            <person name="Javier-Lopez R."/>
            <person name="Birkeland N.-K."/>
        </authorList>
    </citation>
    <scope>NUCLEOTIDE SEQUENCE</scope>
    <source>
        <strain evidence="9">KSR 13</strain>
    </source>
</reference>
<evidence type="ECO:0000313" key="10">
    <source>
        <dbReference type="Proteomes" id="UP001174196"/>
    </source>
</evidence>
<dbReference type="InterPro" id="IPR018107">
    <property type="entry name" value="Na-dicarboxylate_symporter_CS"/>
</dbReference>
<evidence type="ECO:0000313" key="9">
    <source>
        <dbReference type="EMBL" id="MDN4594543.1"/>
    </source>
</evidence>
<organism evidence="9 10">
    <name type="scientific">Polycladomyces subterraneus</name>
    <dbReference type="NCBI Taxonomy" id="1016997"/>
    <lineage>
        <taxon>Bacteria</taxon>
        <taxon>Bacillati</taxon>
        <taxon>Bacillota</taxon>
        <taxon>Bacilli</taxon>
        <taxon>Bacillales</taxon>
        <taxon>Thermoactinomycetaceae</taxon>
        <taxon>Polycladomyces</taxon>
    </lineage>
</organism>